<dbReference type="InterPro" id="IPR051058">
    <property type="entry name" value="GDSL_Est/Lipase"/>
</dbReference>
<dbReference type="PANTHER" id="PTHR45648">
    <property type="entry name" value="GDSL LIPASE/ACYLHYDROLASE FAMILY PROTEIN (AFU_ORTHOLOGUE AFUA_4G14700)"/>
    <property type="match status" value="1"/>
</dbReference>
<dbReference type="HOGENOM" id="CLU_015101_4_2_1"/>
<dbReference type="Pfam" id="PF00657">
    <property type="entry name" value="Lipase_GDSL"/>
    <property type="match status" value="1"/>
</dbReference>
<dbReference type="Proteomes" id="UP000005426">
    <property type="component" value="Unassembled WGS sequence"/>
</dbReference>
<dbReference type="eggNOG" id="ENOG502SE42">
    <property type="taxonomic scope" value="Eukaryota"/>
</dbReference>
<dbReference type="STRING" id="452589.G9NMT8"/>
<dbReference type="EMBL" id="ABDG02000019">
    <property type="protein sequence ID" value="EHK48218.1"/>
    <property type="molecule type" value="Genomic_DNA"/>
</dbReference>
<reference evidence="2 3" key="1">
    <citation type="journal article" date="2011" name="Genome Biol.">
        <title>Comparative genome sequence analysis underscores mycoparasitism as the ancestral life style of Trichoderma.</title>
        <authorList>
            <person name="Kubicek C.P."/>
            <person name="Herrera-Estrella A."/>
            <person name="Seidl-Seiboth V."/>
            <person name="Martinez D.A."/>
            <person name="Druzhinina I.S."/>
            <person name="Thon M."/>
            <person name="Zeilinger S."/>
            <person name="Casas-Flores S."/>
            <person name="Horwitz B.A."/>
            <person name="Mukherjee P.K."/>
            <person name="Mukherjee M."/>
            <person name="Kredics L."/>
            <person name="Alcaraz L.D."/>
            <person name="Aerts A."/>
            <person name="Antal Z."/>
            <person name="Atanasova L."/>
            <person name="Cervantes-Badillo M.G."/>
            <person name="Challacombe J."/>
            <person name="Chertkov O."/>
            <person name="McCluskey K."/>
            <person name="Coulpier F."/>
            <person name="Deshpande N."/>
            <person name="von Doehren H."/>
            <person name="Ebbole D.J."/>
            <person name="Esquivel-Naranjo E.U."/>
            <person name="Fekete E."/>
            <person name="Flipphi M."/>
            <person name="Glaser F."/>
            <person name="Gomez-Rodriguez E.Y."/>
            <person name="Gruber S."/>
            <person name="Han C."/>
            <person name="Henrissat B."/>
            <person name="Hermosa R."/>
            <person name="Hernandez-Onate M."/>
            <person name="Karaffa L."/>
            <person name="Kosti I."/>
            <person name="Le Crom S."/>
            <person name="Lindquist E."/>
            <person name="Lucas S."/>
            <person name="Luebeck M."/>
            <person name="Luebeck P.S."/>
            <person name="Margeot A."/>
            <person name="Metz B."/>
            <person name="Misra M."/>
            <person name="Nevalainen H."/>
            <person name="Omann M."/>
            <person name="Packer N."/>
            <person name="Perrone G."/>
            <person name="Uresti-Rivera E.E."/>
            <person name="Salamov A."/>
            <person name="Schmoll M."/>
            <person name="Seiboth B."/>
            <person name="Shapiro H."/>
            <person name="Sukno S."/>
            <person name="Tamayo-Ramos J.A."/>
            <person name="Tisch D."/>
            <person name="Wiest A."/>
            <person name="Wilkinson H.H."/>
            <person name="Zhang M."/>
            <person name="Coutinho P.M."/>
            <person name="Kenerley C.M."/>
            <person name="Monte E."/>
            <person name="Baker S.E."/>
            <person name="Grigoriev I.V."/>
        </authorList>
    </citation>
    <scope>NUCLEOTIDE SEQUENCE [LARGE SCALE GENOMIC DNA]</scope>
    <source>
        <strain evidence="3">ATCC 20476 / IMI 206040</strain>
    </source>
</reference>
<dbReference type="CDD" id="cd01846">
    <property type="entry name" value="fatty_acyltransferase_like"/>
    <property type="match status" value="1"/>
</dbReference>
<dbReference type="AlphaFoldDB" id="G9NMT8"/>
<dbReference type="InterPro" id="IPR036514">
    <property type="entry name" value="SGNH_hydro_sf"/>
</dbReference>
<evidence type="ECO:0008006" key="4">
    <source>
        <dbReference type="Google" id="ProtNLM"/>
    </source>
</evidence>
<proteinExistence type="predicted"/>
<name>G9NMT8_HYPAI</name>
<comment type="caution">
    <text evidence="2">The sequence shown here is derived from an EMBL/GenBank/DDBJ whole genome shotgun (WGS) entry which is preliminary data.</text>
</comment>
<dbReference type="OrthoDB" id="1600564at2759"/>
<dbReference type="Gene3D" id="3.40.50.1110">
    <property type="entry name" value="SGNH hydrolase"/>
    <property type="match status" value="1"/>
</dbReference>
<evidence type="ECO:0000313" key="3">
    <source>
        <dbReference type="Proteomes" id="UP000005426"/>
    </source>
</evidence>
<dbReference type="PANTHER" id="PTHR45648:SF22">
    <property type="entry name" value="GDSL LIPASE_ACYLHYDROLASE FAMILY PROTEIN (AFU_ORTHOLOGUE AFUA_4G14700)"/>
    <property type="match status" value="1"/>
</dbReference>
<evidence type="ECO:0000313" key="2">
    <source>
        <dbReference type="EMBL" id="EHK48218.1"/>
    </source>
</evidence>
<organism evidence="2 3">
    <name type="scientific">Hypocrea atroviridis (strain ATCC 20476 / IMI 206040)</name>
    <name type="common">Trichoderma atroviride</name>
    <dbReference type="NCBI Taxonomy" id="452589"/>
    <lineage>
        <taxon>Eukaryota</taxon>
        <taxon>Fungi</taxon>
        <taxon>Dikarya</taxon>
        <taxon>Ascomycota</taxon>
        <taxon>Pezizomycotina</taxon>
        <taxon>Sordariomycetes</taxon>
        <taxon>Hypocreomycetidae</taxon>
        <taxon>Hypocreales</taxon>
        <taxon>Hypocreaceae</taxon>
        <taxon>Trichoderma</taxon>
    </lineage>
</organism>
<accession>G9NMT8</accession>
<dbReference type="GeneID" id="25782643"/>
<keyword evidence="1" id="KW-0378">Hydrolase</keyword>
<keyword evidence="3" id="KW-1185">Reference proteome</keyword>
<evidence type="ECO:0000256" key="1">
    <source>
        <dbReference type="ARBA" id="ARBA00022801"/>
    </source>
</evidence>
<sequence>MYSGDSYTTTSFNYTGGAQPSVSAPLGLWPGATSAHGENWVDFLTVTYNASVFFSYDLAVSGATLDNDIVAASSTSITSVKQQIANQFIPGYVSPITVPKPPKWTGSNTLFTVWVGINDIGATFGKGSASTAAINQQLISEYTSLVEQLYAAGARNFVFVTVPTIDRSPGTIAAGTTVAGQEKMDVVQWNQLLVNMAKSEKALRTDSNIWIYDANALFTDILNNVKSFPQTAGITNTTNFCEAYANGTPTDDYFDPSCGVPVNQYFWLNSLHPRTPVHNVIADVLSRELLAGPNIC</sequence>
<dbReference type="KEGG" id="tatv:25782643"/>
<dbReference type="InterPro" id="IPR001087">
    <property type="entry name" value="GDSL"/>
</dbReference>
<dbReference type="RefSeq" id="XP_013946384.1">
    <property type="nucleotide sequence ID" value="XM_014090909.1"/>
</dbReference>
<protein>
    <recommendedName>
        <fullName evidence="4">Carbohydrate esterase family 16 protein</fullName>
    </recommendedName>
</protein>
<dbReference type="SUPFAM" id="SSF52266">
    <property type="entry name" value="SGNH hydrolase"/>
    <property type="match status" value="1"/>
</dbReference>
<dbReference type="GO" id="GO:0016788">
    <property type="term" value="F:hydrolase activity, acting on ester bonds"/>
    <property type="evidence" value="ECO:0007669"/>
    <property type="project" value="InterPro"/>
</dbReference>
<dbReference type="OMA" id="PNWVGFL"/>
<gene>
    <name evidence="2" type="ORF">TRIATDRAFT_305957</name>
</gene>